<dbReference type="Proteomes" id="UP000289152">
    <property type="component" value="Unassembled WGS sequence"/>
</dbReference>
<proteinExistence type="predicted"/>
<reference evidence="2 3" key="1">
    <citation type="submission" date="2016-06" db="EMBL/GenBank/DDBJ databases">
        <title>Evolution of pathogenesis and genome organization in the Tremellales.</title>
        <authorList>
            <person name="Cuomo C."/>
            <person name="Litvintseva A."/>
            <person name="Heitman J."/>
            <person name="Chen Y."/>
            <person name="Sun S."/>
            <person name="Springer D."/>
            <person name="Dromer F."/>
            <person name="Young S."/>
            <person name="Zeng Q."/>
            <person name="Chapman S."/>
            <person name="Gujja S."/>
            <person name="Saif S."/>
            <person name="Birren B."/>
        </authorList>
    </citation>
    <scope>NUCLEOTIDE SEQUENCE [LARGE SCALE GENOMIC DNA]</scope>
    <source>
        <strain evidence="2 3">ATCC 28783</strain>
    </source>
</reference>
<dbReference type="AlphaFoldDB" id="A0A4Q1BR35"/>
<keyword evidence="3" id="KW-1185">Reference proteome</keyword>
<organism evidence="2 3">
    <name type="scientific">Tremella mesenterica</name>
    <name type="common">Jelly fungus</name>
    <dbReference type="NCBI Taxonomy" id="5217"/>
    <lineage>
        <taxon>Eukaryota</taxon>
        <taxon>Fungi</taxon>
        <taxon>Dikarya</taxon>
        <taxon>Basidiomycota</taxon>
        <taxon>Agaricomycotina</taxon>
        <taxon>Tremellomycetes</taxon>
        <taxon>Tremellales</taxon>
        <taxon>Tremellaceae</taxon>
        <taxon>Tremella</taxon>
    </lineage>
</organism>
<name>A0A4Q1BR35_TREME</name>
<protein>
    <submittedName>
        <fullName evidence="2">Uncharacterized protein</fullName>
    </submittedName>
</protein>
<dbReference type="VEuPathDB" id="FungiDB:TREMEDRAFT_64490"/>
<feature type="region of interest" description="Disordered" evidence="1">
    <location>
        <begin position="202"/>
        <end position="225"/>
    </location>
</feature>
<evidence type="ECO:0000256" key="1">
    <source>
        <dbReference type="SAM" id="MobiDB-lite"/>
    </source>
</evidence>
<dbReference type="EMBL" id="SDIL01000019">
    <property type="protein sequence ID" value="RXK40360.1"/>
    <property type="molecule type" value="Genomic_DNA"/>
</dbReference>
<gene>
    <name evidence="2" type="ORF">M231_02343</name>
</gene>
<comment type="caution">
    <text evidence="2">The sequence shown here is derived from an EMBL/GenBank/DDBJ whole genome shotgun (WGS) entry which is preliminary data.</text>
</comment>
<evidence type="ECO:0000313" key="3">
    <source>
        <dbReference type="Proteomes" id="UP000289152"/>
    </source>
</evidence>
<sequence>MDKGWKIAVTVPQSPLVLSTSCSSAKLNTLNASVKVLDELLHYNHQYRKEQTALEITGLEGGKVTLWPILPISNELGQALQEFESALQNSHFHTDVQAEWYSSFLINQSSLLEYQHWQNAWDPRANNEYEVYMHEYTNNLTRDLSEGKIPGVDLVVSLDNTSELKVPEGTTIGKLVLDNWSSAGKSNDPYLLKTAGPLSLPPLSDFRGQSDKAQEAGRCMSSVQM</sequence>
<evidence type="ECO:0000313" key="2">
    <source>
        <dbReference type="EMBL" id="RXK40360.1"/>
    </source>
</evidence>
<accession>A0A4Q1BR35</accession>
<dbReference type="InParanoid" id="A0A4Q1BR35"/>
<dbReference type="PROSITE" id="PS51257">
    <property type="entry name" value="PROKAR_LIPOPROTEIN"/>
    <property type="match status" value="1"/>
</dbReference>